<evidence type="ECO:0000256" key="1">
    <source>
        <dbReference type="SAM" id="MobiDB-lite"/>
    </source>
</evidence>
<protein>
    <submittedName>
        <fullName evidence="2">Uncharacterized protein</fullName>
    </submittedName>
</protein>
<evidence type="ECO:0000313" key="2">
    <source>
        <dbReference type="EMBL" id="CAA9577576.1"/>
    </source>
</evidence>
<dbReference type="EMBL" id="CADCWF010000315">
    <property type="protein sequence ID" value="CAA9577576.1"/>
    <property type="molecule type" value="Genomic_DNA"/>
</dbReference>
<feature type="non-terminal residue" evidence="2">
    <location>
        <position position="31"/>
    </location>
</feature>
<accession>A0A6J4VG56</accession>
<organism evidence="2">
    <name type="scientific">uncultured Thermomicrobiales bacterium</name>
    <dbReference type="NCBI Taxonomy" id="1645740"/>
    <lineage>
        <taxon>Bacteria</taxon>
        <taxon>Pseudomonadati</taxon>
        <taxon>Thermomicrobiota</taxon>
        <taxon>Thermomicrobia</taxon>
        <taxon>Thermomicrobiales</taxon>
        <taxon>environmental samples</taxon>
    </lineage>
</organism>
<proteinExistence type="predicted"/>
<name>A0A6J4VG56_9BACT</name>
<gene>
    <name evidence="2" type="ORF">AVDCRST_MAG59-4312</name>
</gene>
<feature type="region of interest" description="Disordered" evidence="1">
    <location>
        <begin position="1"/>
        <end position="31"/>
    </location>
</feature>
<feature type="compositionally biased region" description="Basic residues" evidence="1">
    <location>
        <begin position="22"/>
        <end position="31"/>
    </location>
</feature>
<feature type="non-terminal residue" evidence="2">
    <location>
        <position position="1"/>
    </location>
</feature>
<sequence>GRVDRVARGGGPARRNRGERDRRRRRDRRGV</sequence>
<dbReference type="AlphaFoldDB" id="A0A6J4VG56"/>
<reference evidence="2" key="1">
    <citation type="submission" date="2020-02" db="EMBL/GenBank/DDBJ databases">
        <authorList>
            <person name="Meier V. D."/>
        </authorList>
    </citation>
    <scope>NUCLEOTIDE SEQUENCE</scope>
    <source>
        <strain evidence="2">AVDCRST_MAG59</strain>
    </source>
</reference>